<keyword evidence="2" id="KW-1185">Reference proteome</keyword>
<dbReference type="EMBL" id="MU393497">
    <property type="protein sequence ID" value="KAI4863766.1"/>
    <property type="molecule type" value="Genomic_DNA"/>
</dbReference>
<name>A0ACB9YWC7_9PEZI</name>
<gene>
    <name evidence="1" type="ORF">F4820DRAFT_471108</name>
</gene>
<evidence type="ECO:0000313" key="1">
    <source>
        <dbReference type="EMBL" id="KAI4863766.1"/>
    </source>
</evidence>
<proteinExistence type="predicted"/>
<comment type="caution">
    <text evidence="1">The sequence shown here is derived from an EMBL/GenBank/DDBJ whole genome shotgun (WGS) entry which is preliminary data.</text>
</comment>
<organism evidence="1 2">
    <name type="scientific">Hypoxylon rubiginosum</name>
    <dbReference type="NCBI Taxonomy" id="110542"/>
    <lineage>
        <taxon>Eukaryota</taxon>
        <taxon>Fungi</taxon>
        <taxon>Dikarya</taxon>
        <taxon>Ascomycota</taxon>
        <taxon>Pezizomycotina</taxon>
        <taxon>Sordariomycetes</taxon>
        <taxon>Xylariomycetidae</taxon>
        <taxon>Xylariales</taxon>
        <taxon>Hypoxylaceae</taxon>
        <taxon>Hypoxylon</taxon>
    </lineage>
</organism>
<accession>A0ACB9YWC7</accession>
<protein>
    <submittedName>
        <fullName evidence="1">Kinase-like protein</fullName>
    </submittedName>
</protein>
<evidence type="ECO:0000313" key="2">
    <source>
        <dbReference type="Proteomes" id="UP001497700"/>
    </source>
</evidence>
<sequence length="412" mass="47652">MSFAVEEMPHEGSTSENSEEPAAIPTFSDTTPPYQDDPTYGLQWTSDEDPFSPIPHWTIEPTVGSVVLALKKAVSPDKEYTVDHCWDGVYNKIYSVLYDQKRFIMRVSLPVCPQLKTESEVATLQWIYDNTNLPVPRVQCYDSSRSNPIGFEWILMDRMEGVPLSQCWHSVTQDCKVRIVKQVAAYAAVAFERQFRAHRGIIARMLNLINRLQTLGDKFFPAPNFNPEQHLNREDDISSDEDEAAASGIEKPHESTMLWNDNISLDNILVDEQGVLRGIIDWECVSCLPLYEACQFPAFLQQARDRLAEPPTPYRVNRTQHVTNQSLREYEIELRQHHVSMLRKEFFVEMKDRCPQWVRVFRYQADLRDYEAAVQNCDNEFAYEMVERWATSVEEGSAFDEGHGRLHELLMD</sequence>
<reference evidence="1 2" key="1">
    <citation type="journal article" date="2022" name="New Phytol.">
        <title>Ecological generalism drives hyperdiversity of secondary metabolite gene clusters in xylarialean endophytes.</title>
        <authorList>
            <person name="Franco M.E.E."/>
            <person name="Wisecaver J.H."/>
            <person name="Arnold A.E."/>
            <person name="Ju Y.M."/>
            <person name="Slot J.C."/>
            <person name="Ahrendt S."/>
            <person name="Moore L.P."/>
            <person name="Eastman K.E."/>
            <person name="Scott K."/>
            <person name="Konkel Z."/>
            <person name="Mondo S.J."/>
            <person name="Kuo A."/>
            <person name="Hayes R.D."/>
            <person name="Haridas S."/>
            <person name="Andreopoulos B."/>
            <person name="Riley R."/>
            <person name="LaButti K."/>
            <person name="Pangilinan J."/>
            <person name="Lipzen A."/>
            <person name="Amirebrahimi M."/>
            <person name="Yan J."/>
            <person name="Adam C."/>
            <person name="Keymanesh K."/>
            <person name="Ng V."/>
            <person name="Louie K."/>
            <person name="Northen T."/>
            <person name="Drula E."/>
            <person name="Henrissat B."/>
            <person name="Hsieh H.M."/>
            <person name="Youens-Clark K."/>
            <person name="Lutzoni F."/>
            <person name="Miadlikowska J."/>
            <person name="Eastwood D.C."/>
            <person name="Hamelin R.C."/>
            <person name="Grigoriev I.V."/>
            <person name="U'Ren J.M."/>
        </authorList>
    </citation>
    <scope>NUCLEOTIDE SEQUENCE [LARGE SCALE GENOMIC DNA]</scope>
    <source>
        <strain evidence="1 2">CBS 119005</strain>
    </source>
</reference>
<dbReference type="Proteomes" id="UP001497700">
    <property type="component" value="Unassembled WGS sequence"/>
</dbReference>